<gene>
    <name evidence="1" type="ORF">Rhopal_003420-T1</name>
</gene>
<protein>
    <recommendedName>
        <fullName evidence="3">DUF1857-domain-containing protein</fullName>
    </recommendedName>
</protein>
<evidence type="ECO:0000313" key="2">
    <source>
        <dbReference type="Proteomes" id="UP001342314"/>
    </source>
</evidence>
<organism evidence="1 2">
    <name type="scientific">Rhodotorula paludigena</name>
    <dbReference type="NCBI Taxonomy" id="86838"/>
    <lineage>
        <taxon>Eukaryota</taxon>
        <taxon>Fungi</taxon>
        <taxon>Dikarya</taxon>
        <taxon>Basidiomycota</taxon>
        <taxon>Pucciniomycotina</taxon>
        <taxon>Microbotryomycetes</taxon>
        <taxon>Sporidiobolales</taxon>
        <taxon>Sporidiobolaceae</taxon>
        <taxon>Rhodotorula</taxon>
    </lineage>
</organism>
<dbReference type="AlphaFoldDB" id="A0AAV5GMC7"/>
<proteinExistence type="predicted"/>
<evidence type="ECO:0008006" key="3">
    <source>
        <dbReference type="Google" id="ProtNLM"/>
    </source>
</evidence>
<comment type="caution">
    <text evidence="1">The sequence shown here is derived from an EMBL/GenBank/DDBJ whole genome shotgun (WGS) entry which is preliminary data.</text>
</comment>
<dbReference type="SUPFAM" id="SSF55961">
    <property type="entry name" value="Bet v1-like"/>
    <property type="match status" value="1"/>
</dbReference>
<reference evidence="1 2" key="1">
    <citation type="submission" date="2021-12" db="EMBL/GenBank/DDBJ databases">
        <title>High titer production of polyol ester of fatty acids by Rhodotorula paludigena BS15 towards product separation-free biomass refinery.</title>
        <authorList>
            <person name="Mano J."/>
            <person name="Ono H."/>
            <person name="Tanaka T."/>
            <person name="Naito K."/>
            <person name="Sushida H."/>
            <person name="Ike M."/>
            <person name="Tokuyasu K."/>
            <person name="Kitaoka M."/>
        </authorList>
    </citation>
    <scope>NUCLEOTIDE SEQUENCE [LARGE SCALE GENOMIC DNA]</scope>
    <source>
        <strain evidence="1 2">BS15</strain>
    </source>
</reference>
<sequence>MPPFAATRPVNPPGASPVLTADQAYRGLGVKARHPEKFVPAITESRLETDTENKVVRYVRFNGGPEKKEEIAFFPNCIAYFEMSPDSPDSPDSPPVRITNLLSYGPPPSNDLLLTFSFAPGPPHVSEEDAARMSPEELNDMVGKGVEKTIEVIRDMVKEGKL</sequence>
<accession>A0AAV5GMC7</accession>
<dbReference type="InterPro" id="IPR023393">
    <property type="entry name" value="START-like_dom_sf"/>
</dbReference>
<name>A0AAV5GMC7_9BASI</name>
<dbReference type="Pfam" id="PF08982">
    <property type="entry name" value="AtaL"/>
    <property type="match status" value="1"/>
</dbReference>
<dbReference type="Proteomes" id="UP001342314">
    <property type="component" value="Unassembled WGS sequence"/>
</dbReference>
<dbReference type="InterPro" id="IPR015075">
    <property type="entry name" value="AtaL"/>
</dbReference>
<keyword evidence="2" id="KW-1185">Reference proteome</keyword>
<dbReference type="EMBL" id="BQKY01000006">
    <property type="protein sequence ID" value="GJN90409.1"/>
    <property type="molecule type" value="Genomic_DNA"/>
</dbReference>
<evidence type="ECO:0000313" key="1">
    <source>
        <dbReference type="EMBL" id="GJN90409.1"/>
    </source>
</evidence>
<dbReference type="Gene3D" id="3.30.530.20">
    <property type="match status" value="1"/>
</dbReference>